<organism evidence="2 6">
    <name type="scientific">Avibacterium paragallinarum</name>
    <name type="common">Haemophilus gallinarum</name>
    <dbReference type="NCBI Taxonomy" id="728"/>
    <lineage>
        <taxon>Bacteria</taxon>
        <taxon>Pseudomonadati</taxon>
        <taxon>Pseudomonadota</taxon>
        <taxon>Gammaproteobacteria</taxon>
        <taxon>Pasteurellales</taxon>
        <taxon>Pasteurellaceae</taxon>
        <taxon>Avibacterium</taxon>
    </lineage>
</organism>
<evidence type="ECO:0000313" key="3">
    <source>
        <dbReference type="EMBL" id="SUU97535.1"/>
    </source>
</evidence>
<reference evidence="1 8" key="2">
    <citation type="submission" date="2018-11" db="EMBL/GenBank/DDBJ databases">
        <title>Sequencing Av. paragallinarum serogroups.</title>
        <authorList>
            <person name="Hellmuth J.E."/>
            <person name="Boucher C.E."/>
            <person name="Cason E.D."/>
        </authorList>
    </citation>
    <scope>NUCLEOTIDE SEQUENCE [LARGE SCALE GENOMIC DNA]</scope>
    <source>
        <strain evidence="1 8">SA-3</strain>
    </source>
</reference>
<evidence type="ECO:0000313" key="1">
    <source>
        <dbReference type="EMBL" id="RZN58170.1"/>
    </source>
</evidence>
<sequence length="150" mass="15736">MAYANSTTRTFAGEVGKGGLASAKTTSEQFKGKSPIQAGLFVAIDATGGVKPLSALTDVIAGVIVRSLIKDDFQPNDLVDVMHITQGDSVWVTVGKGVSVVRGDKVYVRAVKNGDKEVGTIDKAEDSGKTIATDFVVINATEHLAEITRL</sequence>
<protein>
    <submittedName>
        <fullName evidence="2">Uncharacterized protein</fullName>
    </submittedName>
</protein>
<accession>A0A0F5EUC0</accession>
<evidence type="ECO:0000313" key="2">
    <source>
        <dbReference type="EMBL" id="STO71782.1"/>
    </source>
</evidence>
<dbReference type="RefSeq" id="WP_017807108.1">
    <property type="nucleotide sequence ID" value="NZ_CP034110.1"/>
</dbReference>
<dbReference type="AlphaFoldDB" id="A0A0F5EUC0"/>
<name>A0A0F5EUC0_AVIPA</name>
<evidence type="ECO:0000313" key="7">
    <source>
        <dbReference type="Proteomes" id="UP000254620"/>
    </source>
</evidence>
<dbReference type="EMBL" id="RQXS01000036">
    <property type="protein sequence ID" value="RZN58170.1"/>
    <property type="molecule type" value="Genomic_DNA"/>
</dbReference>
<dbReference type="KEGG" id="apag:EIA51_02190"/>
<dbReference type="Pfam" id="PF23982">
    <property type="entry name" value="XM1_gp53_minor_capsid"/>
    <property type="match status" value="1"/>
</dbReference>
<dbReference type="EMBL" id="UFSW01000002">
    <property type="protein sequence ID" value="SUV40812.1"/>
    <property type="molecule type" value="Genomic_DNA"/>
</dbReference>
<dbReference type="EMBL" id="UGHK01000002">
    <property type="protein sequence ID" value="STO71782.1"/>
    <property type="molecule type" value="Genomic_DNA"/>
</dbReference>
<dbReference type="Proteomes" id="UP000254465">
    <property type="component" value="Unassembled WGS sequence"/>
</dbReference>
<evidence type="ECO:0000313" key="5">
    <source>
        <dbReference type="EMBL" id="SUV40812.1"/>
    </source>
</evidence>
<dbReference type="EMBL" id="UFSW01000001">
    <property type="protein sequence ID" value="SUU98757.1"/>
    <property type="molecule type" value="Genomic_DNA"/>
</dbReference>
<dbReference type="EMBL" id="UFSW01000001">
    <property type="protein sequence ID" value="SUU97535.1"/>
    <property type="molecule type" value="Genomic_DNA"/>
</dbReference>
<proteinExistence type="predicted"/>
<reference evidence="6 7" key="1">
    <citation type="submission" date="2018-06" db="EMBL/GenBank/DDBJ databases">
        <authorList>
            <consortium name="Pathogen Informatics"/>
            <person name="Doyle S."/>
        </authorList>
    </citation>
    <scope>NUCLEOTIDE SEQUENCE [LARGE SCALE GENOMIC DNA]</scope>
    <source>
        <strain evidence="3 7">NCTC10926</strain>
        <strain evidence="2 6">NCTC11296</strain>
    </source>
</reference>
<dbReference type="InterPro" id="IPR056914">
    <property type="entry name" value="Gp53-like"/>
</dbReference>
<dbReference type="Proteomes" id="UP000254620">
    <property type="component" value="Unassembled WGS sequence"/>
</dbReference>
<dbReference type="GeneID" id="66255069"/>
<evidence type="ECO:0000313" key="6">
    <source>
        <dbReference type="Proteomes" id="UP000254465"/>
    </source>
</evidence>
<evidence type="ECO:0000313" key="8">
    <source>
        <dbReference type="Proteomes" id="UP000294229"/>
    </source>
</evidence>
<gene>
    <name evidence="1" type="ORF">EIG79_07975</name>
    <name evidence="3" type="ORF">NCTC10926_00927</name>
    <name evidence="4" type="ORF">NCTC10926_02199</name>
    <name evidence="5" type="ORF">NCTC10926_02870</name>
    <name evidence="2" type="ORF">NCTC11296_01695</name>
</gene>
<dbReference type="Proteomes" id="UP000294229">
    <property type="component" value="Unassembled WGS sequence"/>
</dbReference>
<evidence type="ECO:0000313" key="4">
    <source>
        <dbReference type="EMBL" id="SUU98757.1"/>
    </source>
</evidence>